<proteinExistence type="predicted"/>
<evidence type="ECO:0000313" key="7">
    <source>
        <dbReference type="Proteomes" id="UP000219036"/>
    </source>
</evidence>
<sequence>MRRIILLLLLVFGLSYGKGLKPYMFQLKDENGKTVRLEELKGNVVYLVFWSKTCHTCMEELPQINKLYHKYKNKNVKFFGVIIDEKNPEKIKKIKKEWGFDFPVLIGNDTVKNKYRIIGTPITYILRKDLTIGKIIYGAYSIKKLDRYIKKFLEEK</sequence>
<dbReference type="InterPro" id="IPR036249">
    <property type="entry name" value="Thioredoxin-like_sf"/>
</dbReference>
<evidence type="ECO:0000313" key="6">
    <source>
        <dbReference type="EMBL" id="SNZ10071.1"/>
    </source>
</evidence>
<dbReference type="GO" id="GO:0030313">
    <property type="term" value="C:cell envelope"/>
    <property type="evidence" value="ECO:0007669"/>
    <property type="project" value="UniProtKB-SubCell"/>
</dbReference>
<dbReference type="Pfam" id="PF00578">
    <property type="entry name" value="AhpC-TSA"/>
    <property type="match status" value="1"/>
</dbReference>
<dbReference type="PROSITE" id="PS51352">
    <property type="entry name" value="THIOREDOXIN_2"/>
    <property type="match status" value="1"/>
</dbReference>
<feature type="domain" description="Thioredoxin" evidence="5">
    <location>
        <begin position="16"/>
        <end position="154"/>
    </location>
</feature>
<dbReference type="GO" id="GO:0017004">
    <property type="term" value="P:cytochrome complex assembly"/>
    <property type="evidence" value="ECO:0007669"/>
    <property type="project" value="UniProtKB-KW"/>
</dbReference>
<dbReference type="RefSeq" id="WP_097000878.1">
    <property type="nucleotide sequence ID" value="NZ_OBEI01000009.1"/>
</dbReference>
<reference evidence="7" key="1">
    <citation type="submission" date="2017-09" db="EMBL/GenBank/DDBJ databases">
        <authorList>
            <person name="Varghese N."/>
            <person name="Submissions S."/>
        </authorList>
    </citation>
    <scope>NUCLEOTIDE SEQUENCE [LARGE SCALE GENOMIC DNA]</scope>
    <source>
        <strain evidence="7">DSM 15103</strain>
    </source>
</reference>
<gene>
    <name evidence="6" type="ORF">SAMN06265182_1717</name>
</gene>
<dbReference type="InterPro" id="IPR000866">
    <property type="entry name" value="AhpC/TSA"/>
</dbReference>
<evidence type="ECO:0000256" key="3">
    <source>
        <dbReference type="ARBA" id="ARBA00023157"/>
    </source>
</evidence>
<dbReference type="SUPFAM" id="SSF52833">
    <property type="entry name" value="Thioredoxin-like"/>
    <property type="match status" value="1"/>
</dbReference>
<dbReference type="PANTHER" id="PTHR42852:SF6">
    <property type="entry name" value="THIOL:DISULFIDE INTERCHANGE PROTEIN DSBE"/>
    <property type="match status" value="1"/>
</dbReference>
<dbReference type="OrthoDB" id="25753at2"/>
<accession>A0A285NR23</accession>
<keyword evidence="7" id="KW-1185">Reference proteome</keyword>
<dbReference type="CDD" id="cd02966">
    <property type="entry name" value="TlpA_like_family"/>
    <property type="match status" value="1"/>
</dbReference>
<dbReference type="PANTHER" id="PTHR42852">
    <property type="entry name" value="THIOL:DISULFIDE INTERCHANGE PROTEIN DSBE"/>
    <property type="match status" value="1"/>
</dbReference>
<dbReference type="InterPro" id="IPR050553">
    <property type="entry name" value="Thioredoxin_ResA/DsbE_sf"/>
</dbReference>
<dbReference type="AlphaFoldDB" id="A0A285NR23"/>
<keyword evidence="2" id="KW-0201">Cytochrome c-type biogenesis</keyword>
<protein>
    <submittedName>
        <fullName evidence="6">AhpC/TSA family protein</fullName>
    </submittedName>
</protein>
<evidence type="ECO:0000256" key="4">
    <source>
        <dbReference type="ARBA" id="ARBA00023284"/>
    </source>
</evidence>
<dbReference type="InterPro" id="IPR013766">
    <property type="entry name" value="Thioredoxin_domain"/>
</dbReference>
<keyword evidence="4" id="KW-0676">Redox-active center</keyword>
<name>A0A285NR23_9AQUI</name>
<evidence type="ECO:0000256" key="2">
    <source>
        <dbReference type="ARBA" id="ARBA00022748"/>
    </source>
</evidence>
<keyword evidence="3" id="KW-1015">Disulfide bond</keyword>
<evidence type="ECO:0000256" key="1">
    <source>
        <dbReference type="ARBA" id="ARBA00004196"/>
    </source>
</evidence>
<dbReference type="GO" id="GO:0016209">
    <property type="term" value="F:antioxidant activity"/>
    <property type="evidence" value="ECO:0007669"/>
    <property type="project" value="InterPro"/>
</dbReference>
<comment type="subcellular location">
    <subcellularLocation>
        <location evidence="1">Cell envelope</location>
    </subcellularLocation>
</comment>
<evidence type="ECO:0000259" key="5">
    <source>
        <dbReference type="PROSITE" id="PS51352"/>
    </source>
</evidence>
<dbReference type="GO" id="GO:0016491">
    <property type="term" value="F:oxidoreductase activity"/>
    <property type="evidence" value="ECO:0007669"/>
    <property type="project" value="InterPro"/>
</dbReference>
<dbReference type="Gene3D" id="3.40.30.10">
    <property type="entry name" value="Glutaredoxin"/>
    <property type="match status" value="1"/>
</dbReference>
<dbReference type="Proteomes" id="UP000219036">
    <property type="component" value="Unassembled WGS sequence"/>
</dbReference>
<organism evidence="6 7">
    <name type="scientific">Persephonella hydrogeniphila</name>
    <dbReference type="NCBI Taxonomy" id="198703"/>
    <lineage>
        <taxon>Bacteria</taxon>
        <taxon>Pseudomonadati</taxon>
        <taxon>Aquificota</taxon>
        <taxon>Aquificia</taxon>
        <taxon>Aquificales</taxon>
        <taxon>Hydrogenothermaceae</taxon>
        <taxon>Persephonella</taxon>
    </lineage>
</organism>
<dbReference type="EMBL" id="OBEI01000009">
    <property type="protein sequence ID" value="SNZ10071.1"/>
    <property type="molecule type" value="Genomic_DNA"/>
</dbReference>